<feature type="domain" description="DUF2059" evidence="1">
    <location>
        <begin position="108"/>
        <end position="160"/>
    </location>
</feature>
<dbReference type="Proteomes" id="UP000243488">
    <property type="component" value="Chromosome"/>
</dbReference>
<evidence type="ECO:0000313" key="3">
    <source>
        <dbReference type="Proteomes" id="UP000243488"/>
    </source>
</evidence>
<organism evidence="2 3">
    <name type="scientific">Halopseudomonas phragmitis</name>
    <dbReference type="NCBI Taxonomy" id="1931241"/>
    <lineage>
        <taxon>Bacteria</taxon>
        <taxon>Pseudomonadati</taxon>
        <taxon>Pseudomonadota</taxon>
        <taxon>Gammaproteobacteria</taxon>
        <taxon>Pseudomonadales</taxon>
        <taxon>Pseudomonadaceae</taxon>
        <taxon>Halopseudomonas</taxon>
    </lineage>
</organism>
<dbReference type="AlphaFoldDB" id="A0A1V0B5F4"/>
<reference evidence="2 3" key="1">
    <citation type="submission" date="2017-03" db="EMBL/GenBank/DDBJ databases">
        <title>Complete genome sequence of the novel DNRA strain Pseudomonas sp. S-6-2 isolated from Chinese polluted river sediment. Journal of Biotechnology.</title>
        <authorList>
            <person name="Li J."/>
            <person name="Xiang F."/>
            <person name="Wang L."/>
            <person name="Xi L."/>
            <person name="Liu J."/>
        </authorList>
    </citation>
    <scope>NUCLEOTIDE SEQUENCE [LARGE SCALE GENOMIC DNA]</scope>
    <source>
        <strain evidence="2 3">S-6-2</strain>
    </source>
</reference>
<gene>
    <name evidence="2" type="ORF">BVH74_10580</name>
</gene>
<accession>A0A1V0B5F4</accession>
<name>A0A1V0B5F4_9GAMM</name>
<dbReference type="InterPro" id="IPR018637">
    <property type="entry name" value="DUF2059"/>
</dbReference>
<sequence>MWGWDCQYRGWWSLISSWERGMRVFLLGLVLGSWVMLVQADEASHRASAERFLKLAKAEGMTATVYEQVGRALTLQFAQMGGSMQHEDLLRDYQRQARALLDTELAWEAMRDELIDLYVPLFSEAEFEQLAEFYQSPVGRKLMDNLPELTQSSLAITRTRWEERLAPQIEELVEQLAADLEDRQGGLR</sequence>
<protein>
    <recommendedName>
        <fullName evidence="1">DUF2059 domain-containing protein</fullName>
    </recommendedName>
</protein>
<dbReference type="Pfam" id="PF09832">
    <property type="entry name" value="DUF2059"/>
    <property type="match status" value="1"/>
</dbReference>
<evidence type="ECO:0000313" key="2">
    <source>
        <dbReference type="EMBL" id="AQZ95166.1"/>
    </source>
</evidence>
<dbReference type="EMBL" id="CP020100">
    <property type="protein sequence ID" value="AQZ95166.1"/>
    <property type="molecule type" value="Genomic_DNA"/>
</dbReference>
<dbReference type="STRING" id="1931241.BVH74_10580"/>
<keyword evidence="3" id="KW-1185">Reference proteome</keyword>
<dbReference type="KEGG" id="ppha:BVH74_10580"/>
<evidence type="ECO:0000259" key="1">
    <source>
        <dbReference type="Pfam" id="PF09832"/>
    </source>
</evidence>
<proteinExistence type="predicted"/>